<dbReference type="AlphaFoldDB" id="A0A8S3Z1J4"/>
<keyword evidence="4" id="KW-0677">Repeat</keyword>
<evidence type="ECO:0000256" key="4">
    <source>
        <dbReference type="ARBA" id="ARBA00022737"/>
    </source>
</evidence>
<feature type="non-terminal residue" evidence="11">
    <location>
        <position position="427"/>
    </location>
</feature>
<feature type="disulfide bond" evidence="9">
    <location>
        <begin position="314"/>
        <end position="332"/>
    </location>
</feature>
<dbReference type="PANTHER" id="PTHR24270">
    <property type="entry name" value="LOW-DENSITY LIPOPROTEIN RECEPTOR-RELATED"/>
    <property type="match status" value="1"/>
</dbReference>
<feature type="disulfide bond" evidence="9">
    <location>
        <begin position="307"/>
        <end position="319"/>
    </location>
</feature>
<feature type="disulfide bond" evidence="9">
    <location>
        <begin position="352"/>
        <end position="364"/>
    </location>
</feature>
<dbReference type="CDD" id="cd00112">
    <property type="entry name" value="LDLa"/>
    <property type="match status" value="4"/>
</dbReference>
<feature type="non-terminal residue" evidence="11">
    <location>
        <position position="1"/>
    </location>
</feature>
<dbReference type="InterPro" id="IPR002172">
    <property type="entry name" value="LDrepeatLR_classA_rpt"/>
</dbReference>
<keyword evidence="5" id="KW-1133">Transmembrane helix</keyword>
<keyword evidence="7 9" id="KW-1015">Disulfide bond</keyword>
<evidence type="ECO:0000256" key="2">
    <source>
        <dbReference type="ARBA" id="ARBA00022692"/>
    </source>
</evidence>
<feature type="disulfide bond" evidence="9">
    <location>
        <begin position="359"/>
        <end position="377"/>
    </location>
</feature>
<dbReference type="InterPro" id="IPR050685">
    <property type="entry name" value="LDLR"/>
</dbReference>
<name>A0A8S3Z1J4_9EUPU</name>
<feature type="disulfide bond" evidence="9">
    <location>
        <begin position="390"/>
        <end position="402"/>
    </location>
</feature>
<keyword evidence="3" id="KW-0732">Signal</keyword>
<dbReference type="PROSITE" id="PS50024">
    <property type="entry name" value="SEA"/>
    <property type="match status" value="1"/>
</dbReference>
<dbReference type="Gene3D" id="3.30.70.960">
    <property type="entry name" value="SEA domain"/>
    <property type="match status" value="1"/>
</dbReference>
<feature type="disulfide bond" evidence="9">
    <location>
        <begin position="282"/>
        <end position="297"/>
    </location>
</feature>
<dbReference type="InterPro" id="IPR036364">
    <property type="entry name" value="SEA_dom_sf"/>
</dbReference>
<comment type="caution">
    <text evidence="9">Lacks conserved residue(s) required for the propagation of feature annotation.</text>
</comment>
<reference evidence="11" key="1">
    <citation type="submission" date="2021-04" db="EMBL/GenBank/DDBJ databases">
        <authorList>
            <consortium name="Molecular Ecology Group"/>
        </authorList>
    </citation>
    <scope>NUCLEOTIDE SEQUENCE</scope>
</reference>
<protein>
    <recommendedName>
        <fullName evidence="10">SEA domain-containing protein</fullName>
    </recommendedName>
</protein>
<evidence type="ECO:0000256" key="7">
    <source>
        <dbReference type="ARBA" id="ARBA00023157"/>
    </source>
</evidence>
<accession>A0A8S3Z1J4</accession>
<comment type="caution">
    <text evidence="11">The sequence shown here is derived from an EMBL/GenBank/DDBJ whole genome shotgun (WGS) entry which is preliminary data.</text>
</comment>
<evidence type="ECO:0000256" key="3">
    <source>
        <dbReference type="ARBA" id="ARBA00022729"/>
    </source>
</evidence>
<evidence type="ECO:0000313" key="11">
    <source>
        <dbReference type="EMBL" id="CAG5123327.1"/>
    </source>
</evidence>
<dbReference type="FunFam" id="4.10.400.10:FF:000034">
    <property type="entry name" value="Low-density lipoprotein receptor-related protein 2"/>
    <property type="match status" value="1"/>
</dbReference>
<dbReference type="Proteomes" id="UP000678393">
    <property type="component" value="Unassembled WGS sequence"/>
</dbReference>
<proteinExistence type="predicted"/>
<dbReference type="PROSITE" id="PS50068">
    <property type="entry name" value="LDLRA_2"/>
    <property type="match status" value="4"/>
</dbReference>
<organism evidence="11 12">
    <name type="scientific">Candidula unifasciata</name>
    <dbReference type="NCBI Taxonomy" id="100452"/>
    <lineage>
        <taxon>Eukaryota</taxon>
        <taxon>Metazoa</taxon>
        <taxon>Spiralia</taxon>
        <taxon>Lophotrochozoa</taxon>
        <taxon>Mollusca</taxon>
        <taxon>Gastropoda</taxon>
        <taxon>Heterobranchia</taxon>
        <taxon>Euthyneura</taxon>
        <taxon>Panpulmonata</taxon>
        <taxon>Eupulmonata</taxon>
        <taxon>Stylommatophora</taxon>
        <taxon>Helicina</taxon>
        <taxon>Helicoidea</taxon>
        <taxon>Geomitridae</taxon>
        <taxon>Candidula</taxon>
    </lineage>
</organism>
<feature type="disulfide bond" evidence="9">
    <location>
        <begin position="397"/>
        <end position="415"/>
    </location>
</feature>
<sequence>YYRVTITFVNLVYSPSLADRNSAQFTQLSAQLKRDIESIFTAARGEQTVTVLSFSEGSVVVTFDLGSDGPATEEELRRILEDAIRSGRIGNNAVSREGFSFRALDEPVSCPPTVGRAPDALPRNGTNWASLLINNVFPCSGRVTGWEYYRVVAQGDELPPAPIGYRNVDLEQPISVQQGDFIGIFYPRSTQNNVIAQATLEDDAVLSHELYQTFYVQFYEDSVRVGEPFDISRVNSSATNATFAIRALMDYNGIEYDLGVHTCASNEFSCGDTHCIQAEYVCDGQVDCNNGRDEQNCPTTIESEEPCLEGRFRCSDGTCISRILRCDGKADCPDGSDERCGNDLHLNIPEPCQVGEFTCNNRECVADSLRCNGQSDCQDGSDEDNCPTECKEDDFQCGSGECIHISSVCDAFPDCEDRSDEDPDRCC</sequence>
<evidence type="ECO:0000256" key="1">
    <source>
        <dbReference type="ARBA" id="ARBA00004167"/>
    </source>
</evidence>
<evidence type="ECO:0000259" key="10">
    <source>
        <dbReference type="PROSITE" id="PS50024"/>
    </source>
</evidence>
<evidence type="ECO:0000256" key="9">
    <source>
        <dbReference type="PROSITE-ProRule" id="PRU00124"/>
    </source>
</evidence>
<dbReference type="EMBL" id="CAJHNH020001502">
    <property type="protein sequence ID" value="CAG5123327.1"/>
    <property type="molecule type" value="Genomic_DNA"/>
</dbReference>
<keyword evidence="8" id="KW-0325">Glycoprotein</keyword>
<dbReference type="Pfam" id="PF01390">
    <property type="entry name" value="SEA"/>
    <property type="match status" value="1"/>
</dbReference>
<evidence type="ECO:0000256" key="5">
    <source>
        <dbReference type="ARBA" id="ARBA00022989"/>
    </source>
</evidence>
<dbReference type="GO" id="GO:0016192">
    <property type="term" value="P:vesicle-mediated transport"/>
    <property type="evidence" value="ECO:0007669"/>
    <property type="project" value="UniProtKB-ARBA"/>
</dbReference>
<dbReference type="Pfam" id="PF00057">
    <property type="entry name" value="Ldl_recept_a"/>
    <property type="match status" value="4"/>
</dbReference>
<dbReference type="PRINTS" id="PR00261">
    <property type="entry name" value="LDLRECEPTOR"/>
</dbReference>
<keyword evidence="2" id="KW-0812">Transmembrane</keyword>
<evidence type="ECO:0000313" key="12">
    <source>
        <dbReference type="Proteomes" id="UP000678393"/>
    </source>
</evidence>
<comment type="subcellular location">
    <subcellularLocation>
        <location evidence="1">Membrane</location>
        <topology evidence="1">Single-pass membrane protein</topology>
    </subcellularLocation>
</comment>
<evidence type="ECO:0000256" key="8">
    <source>
        <dbReference type="ARBA" id="ARBA00023180"/>
    </source>
</evidence>
<dbReference type="SUPFAM" id="SSF57424">
    <property type="entry name" value="LDL receptor-like module"/>
    <property type="match status" value="4"/>
</dbReference>
<dbReference type="SMART" id="SM00192">
    <property type="entry name" value="LDLa"/>
    <property type="match status" value="4"/>
</dbReference>
<feature type="disulfide bond" evidence="9">
    <location>
        <begin position="263"/>
        <end position="275"/>
    </location>
</feature>
<dbReference type="SUPFAM" id="SSF82671">
    <property type="entry name" value="SEA domain"/>
    <property type="match status" value="1"/>
</dbReference>
<keyword evidence="6" id="KW-0472">Membrane</keyword>
<dbReference type="GO" id="GO:0005886">
    <property type="term" value="C:plasma membrane"/>
    <property type="evidence" value="ECO:0007669"/>
    <property type="project" value="TreeGrafter"/>
</dbReference>
<evidence type="ECO:0000256" key="6">
    <source>
        <dbReference type="ARBA" id="ARBA00023136"/>
    </source>
</evidence>
<keyword evidence="12" id="KW-1185">Reference proteome</keyword>
<dbReference type="InterPro" id="IPR036055">
    <property type="entry name" value="LDL_receptor-like_sf"/>
</dbReference>
<dbReference type="Gene3D" id="4.10.400.10">
    <property type="entry name" value="Low-density Lipoprotein Receptor"/>
    <property type="match status" value="4"/>
</dbReference>
<feature type="disulfide bond" evidence="9">
    <location>
        <begin position="371"/>
        <end position="386"/>
    </location>
</feature>
<dbReference type="OrthoDB" id="10070760at2759"/>
<dbReference type="InterPro" id="IPR000082">
    <property type="entry name" value="SEA_dom"/>
</dbReference>
<feature type="disulfide bond" evidence="9">
    <location>
        <begin position="270"/>
        <end position="288"/>
    </location>
</feature>
<feature type="domain" description="SEA" evidence="10">
    <location>
        <begin position="1"/>
        <end position="106"/>
    </location>
</feature>
<gene>
    <name evidence="11" type="ORF">CUNI_LOCUS8885</name>
</gene>